<protein>
    <submittedName>
        <fullName evidence="2">Uncharacterized protein</fullName>
    </submittedName>
</protein>
<sequence>MAPITVDEFRQTWDTAAIDRDYEIAAYGLAKAGATAAAWWKVEAMMGDSPVLVYNKILRLHEDAAPDWPNSALANGKPSRSRRRLDLLTQHHQPTGPRSERTTRRARQVRRTPVRRRTWETST</sequence>
<keyword evidence="3" id="KW-1185">Reference proteome</keyword>
<name>A0ABU1X9X3_9NOCA</name>
<reference evidence="2 3" key="1">
    <citation type="submission" date="2023-07" db="EMBL/GenBank/DDBJ databases">
        <title>Sorghum-associated microbial communities from plants grown in Nebraska, USA.</title>
        <authorList>
            <person name="Schachtman D."/>
        </authorList>
    </citation>
    <scope>NUCLEOTIDE SEQUENCE [LARGE SCALE GENOMIC DNA]</scope>
    <source>
        <strain evidence="2 3">4272</strain>
    </source>
</reference>
<evidence type="ECO:0000313" key="3">
    <source>
        <dbReference type="Proteomes" id="UP001251217"/>
    </source>
</evidence>
<comment type="caution">
    <text evidence="2">The sequence shown here is derived from an EMBL/GenBank/DDBJ whole genome shotgun (WGS) entry which is preliminary data.</text>
</comment>
<organism evidence="2 3">
    <name type="scientific">Nocardia kruczakiae</name>
    <dbReference type="NCBI Taxonomy" id="261477"/>
    <lineage>
        <taxon>Bacteria</taxon>
        <taxon>Bacillati</taxon>
        <taxon>Actinomycetota</taxon>
        <taxon>Actinomycetes</taxon>
        <taxon>Mycobacteriales</taxon>
        <taxon>Nocardiaceae</taxon>
        <taxon>Nocardia</taxon>
    </lineage>
</organism>
<evidence type="ECO:0000313" key="2">
    <source>
        <dbReference type="EMBL" id="MDR7167355.1"/>
    </source>
</evidence>
<proteinExistence type="predicted"/>
<feature type="compositionally biased region" description="Basic residues" evidence="1">
    <location>
        <begin position="104"/>
        <end position="116"/>
    </location>
</feature>
<dbReference type="EMBL" id="JAVDWW010000001">
    <property type="protein sequence ID" value="MDR7167355.1"/>
    <property type="molecule type" value="Genomic_DNA"/>
</dbReference>
<dbReference type="Proteomes" id="UP001251217">
    <property type="component" value="Unassembled WGS sequence"/>
</dbReference>
<gene>
    <name evidence="2" type="ORF">J2W56_001073</name>
</gene>
<evidence type="ECO:0000256" key="1">
    <source>
        <dbReference type="SAM" id="MobiDB-lite"/>
    </source>
</evidence>
<accession>A0ABU1X9X3</accession>
<feature type="region of interest" description="Disordered" evidence="1">
    <location>
        <begin position="65"/>
        <end position="123"/>
    </location>
</feature>